<dbReference type="Proteomes" id="UP000529637">
    <property type="component" value="Unassembled WGS sequence"/>
</dbReference>
<evidence type="ECO:0000256" key="1">
    <source>
        <dbReference type="SAM" id="MobiDB-lite"/>
    </source>
</evidence>
<sequence>MNTASLGGLVGASRPWLRSRWTWVSIAAFASASALIWSWPWLSAIGAASVIVSLLPCAVMCGLGLCMSPRRGGSCHTGKGADGVNADVVPATVPKER</sequence>
<feature type="transmembrane region" description="Helical" evidence="2">
    <location>
        <begin position="21"/>
        <end position="39"/>
    </location>
</feature>
<keyword evidence="2" id="KW-1133">Transmembrane helix</keyword>
<protein>
    <submittedName>
        <fullName evidence="3">Uncharacterized protein</fullName>
    </submittedName>
</protein>
<gene>
    <name evidence="3" type="ORF">HQN59_22200</name>
</gene>
<keyword evidence="2" id="KW-0472">Membrane</keyword>
<keyword evidence="2" id="KW-0812">Transmembrane</keyword>
<organism evidence="3 4">
    <name type="scientific">Piscinibacter koreensis</name>
    <dbReference type="NCBI Taxonomy" id="2742824"/>
    <lineage>
        <taxon>Bacteria</taxon>
        <taxon>Pseudomonadati</taxon>
        <taxon>Pseudomonadota</taxon>
        <taxon>Betaproteobacteria</taxon>
        <taxon>Burkholderiales</taxon>
        <taxon>Sphaerotilaceae</taxon>
        <taxon>Piscinibacter</taxon>
    </lineage>
</organism>
<feature type="region of interest" description="Disordered" evidence="1">
    <location>
        <begin position="74"/>
        <end position="97"/>
    </location>
</feature>
<accession>A0A7Y6TYV5</accession>
<evidence type="ECO:0000313" key="4">
    <source>
        <dbReference type="Proteomes" id="UP000529637"/>
    </source>
</evidence>
<dbReference type="EMBL" id="JABWMJ010000013">
    <property type="protein sequence ID" value="NUZ08466.1"/>
    <property type="molecule type" value="Genomic_DNA"/>
</dbReference>
<comment type="caution">
    <text evidence="3">The sequence shown here is derived from an EMBL/GenBank/DDBJ whole genome shotgun (WGS) entry which is preliminary data.</text>
</comment>
<name>A0A7Y6TYV5_9BURK</name>
<evidence type="ECO:0000256" key="2">
    <source>
        <dbReference type="SAM" id="Phobius"/>
    </source>
</evidence>
<evidence type="ECO:0000313" key="3">
    <source>
        <dbReference type="EMBL" id="NUZ08466.1"/>
    </source>
</evidence>
<reference evidence="3 4" key="1">
    <citation type="submission" date="2020-06" db="EMBL/GenBank/DDBJ databases">
        <title>Schlegella sp. ID0723 isolated from air conditioner.</title>
        <authorList>
            <person name="Kim D.Y."/>
            <person name="Kim D.-U."/>
        </authorList>
    </citation>
    <scope>NUCLEOTIDE SEQUENCE [LARGE SCALE GENOMIC DNA]</scope>
    <source>
        <strain evidence="3 4">ID0723</strain>
    </source>
</reference>
<dbReference type="RefSeq" id="WP_176071230.1">
    <property type="nucleotide sequence ID" value="NZ_JABWMJ010000013.1"/>
</dbReference>
<dbReference type="AlphaFoldDB" id="A0A7Y6TYV5"/>
<keyword evidence="4" id="KW-1185">Reference proteome</keyword>
<proteinExistence type="predicted"/>
<feature type="transmembrane region" description="Helical" evidence="2">
    <location>
        <begin position="45"/>
        <end position="66"/>
    </location>
</feature>